<protein>
    <recommendedName>
        <fullName evidence="9">Rhodanese domain-containing protein</fullName>
    </recommendedName>
</protein>
<keyword evidence="2" id="KW-0820">tRNA-binding</keyword>
<dbReference type="PROSITE" id="PS50206">
    <property type="entry name" value="RHODANESE_3"/>
    <property type="match status" value="1"/>
</dbReference>
<dbReference type="Gene3D" id="2.40.30.10">
    <property type="entry name" value="Translation factors"/>
    <property type="match status" value="1"/>
</dbReference>
<gene>
    <name evidence="10" type="ORF">S01H4_18390</name>
</gene>
<evidence type="ECO:0000256" key="8">
    <source>
        <dbReference type="ARBA" id="ARBA00023157"/>
    </source>
</evidence>
<evidence type="ECO:0000256" key="1">
    <source>
        <dbReference type="ARBA" id="ARBA00022490"/>
    </source>
</evidence>
<evidence type="ECO:0000313" key="10">
    <source>
        <dbReference type="EMBL" id="GAG69543.1"/>
    </source>
</evidence>
<dbReference type="FunFam" id="2.40.30.10:FF:000023">
    <property type="entry name" value="tRNA-specific 2-thiouridylase MnmA"/>
    <property type="match status" value="1"/>
</dbReference>
<dbReference type="Pfam" id="PF20258">
    <property type="entry name" value="tRNA_Me_trans_C"/>
    <property type="match status" value="1"/>
</dbReference>
<dbReference type="GO" id="GO:0005524">
    <property type="term" value="F:ATP binding"/>
    <property type="evidence" value="ECO:0007669"/>
    <property type="project" value="UniProtKB-KW"/>
</dbReference>
<evidence type="ECO:0000256" key="6">
    <source>
        <dbReference type="ARBA" id="ARBA00022840"/>
    </source>
</evidence>
<name>X1AA42_9ZZZZ</name>
<dbReference type="GO" id="GO:0000049">
    <property type="term" value="F:tRNA binding"/>
    <property type="evidence" value="ECO:0007669"/>
    <property type="project" value="UniProtKB-KW"/>
</dbReference>
<dbReference type="InterPro" id="IPR023382">
    <property type="entry name" value="MnmA-like_central_sf"/>
</dbReference>
<dbReference type="EMBL" id="BART01008149">
    <property type="protein sequence ID" value="GAG69543.1"/>
    <property type="molecule type" value="Genomic_DNA"/>
</dbReference>
<dbReference type="SUPFAM" id="SSF52402">
    <property type="entry name" value="Adenine nucleotide alpha hydrolases-like"/>
    <property type="match status" value="1"/>
</dbReference>
<dbReference type="FunFam" id="2.30.30.280:FF:000001">
    <property type="entry name" value="tRNA-specific 2-thiouridylase MnmA"/>
    <property type="match status" value="1"/>
</dbReference>
<dbReference type="PANTHER" id="PTHR11933">
    <property type="entry name" value="TRNA 5-METHYLAMINOMETHYL-2-THIOURIDYLATE -METHYLTRANSFERASE"/>
    <property type="match status" value="1"/>
</dbReference>
<evidence type="ECO:0000256" key="7">
    <source>
        <dbReference type="ARBA" id="ARBA00022884"/>
    </source>
</evidence>
<proteinExistence type="inferred from homology"/>
<dbReference type="NCBIfam" id="TIGR00420">
    <property type="entry name" value="trmU"/>
    <property type="match status" value="1"/>
</dbReference>
<dbReference type="InterPro" id="IPR046884">
    <property type="entry name" value="MnmA-like_central"/>
</dbReference>
<dbReference type="Gene3D" id="3.40.50.620">
    <property type="entry name" value="HUPs"/>
    <property type="match status" value="1"/>
</dbReference>
<dbReference type="Pfam" id="PF03054">
    <property type="entry name" value="tRNA_Me_trans"/>
    <property type="match status" value="1"/>
</dbReference>
<keyword evidence="4" id="KW-0819">tRNA processing</keyword>
<organism evidence="10">
    <name type="scientific">marine sediment metagenome</name>
    <dbReference type="NCBI Taxonomy" id="412755"/>
    <lineage>
        <taxon>unclassified sequences</taxon>
        <taxon>metagenomes</taxon>
        <taxon>ecological metagenomes</taxon>
    </lineage>
</organism>
<dbReference type="HAMAP" id="MF_00144">
    <property type="entry name" value="tRNA_thiouridyl_MnmA"/>
    <property type="match status" value="1"/>
</dbReference>
<dbReference type="PANTHER" id="PTHR11933:SF5">
    <property type="entry name" value="MITOCHONDRIAL TRNA-SPECIFIC 2-THIOURIDYLASE 1"/>
    <property type="match status" value="1"/>
</dbReference>
<dbReference type="CDD" id="cd01998">
    <property type="entry name" value="MnmA_TRMU-like"/>
    <property type="match status" value="1"/>
</dbReference>
<dbReference type="InterPro" id="IPR004506">
    <property type="entry name" value="MnmA-like"/>
</dbReference>
<comment type="caution">
    <text evidence="10">The sequence shown here is derived from an EMBL/GenBank/DDBJ whole genome shotgun (WGS) entry which is preliminary data.</text>
</comment>
<dbReference type="InterPro" id="IPR001763">
    <property type="entry name" value="Rhodanese-like_dom"/>
</dbReference>
<dbReference type="GO" id="GO:0016783">
    <property type="term" value="F:sulfurtransferase activity"/>
    <property type="evidence" value="ECO:0007669"/>
    <property type="project" value="InterPro"/>
</dbReference>
<sequence length="347" mass="38033">MAQKRVAVAMSGGVDSSVAAALLKQAGYEVSGIYMHLWSDHNLPPTISDLEHTCQLLDIPLYKLDLETEFQCLVIDYFCREYSRGKTPNPCIACNQHVKFGLLLEKALEMGTEYLATGHYVRVEFTPNGYRLLKAVDITKDQSYFLYTLGQRQLQHLLSPLGELSKEEVRSLAAELGLPTSSRHDSQDVCFISNNDYRSFIAEHVSLQPGEIVNITGRVLGKHDGLARYTVGQRQGLGLASNEQLYVLKLDAANNRLVVGTKDQTLHNVLIASGLSWVSGEAPKKPVNITAKVRYKAAEAAAKLRPKDGVAEVCFIEPQSAIAPGQSVVFYQGDAVLGGGIIDAVLR</sequence>
<accession>X1AA42</accession>
<keyword evidence="7" id="KW-0694">RNA-binding</keyword>
<dbReference type="InterPro" id="IPR014729">
    <property type="entry name" value="Rossmann-like_a/b/a_fold"/>
</dbReference>
<evidence type="ECO:0000256" key="5">
    <source>
        <dbReference type="ARBA" id="ARBA00022741"/>
    </source>
</evidence>
<dbReference type="Pfam" id="PF20259">
    <property type="entry name" value="tRNA_Me_trans_M"/>
    <property type="match status" value="1"/>
</dbReference>
<reference evidence="10" key="1">
    <citation type="journal article" date="2014" name="Front. Microbiol.">
        <title>High frequency of phylogenetically diverse reductive dehalogenase-homologous genes in deep subseafloor sedimentary metagenomes.</title>
        <authorList>
            <person name="Kawai M."/>
            <person name="Futagami T."/>
            <person name="Toyoda A."/>
            <person name="Takaki Y."/>
            <person name="Nishi S."/>
            <person name="Hori S."/>
            <person name="Arai W."/>
            <person name="Tsubouchi T."/>
            <person name="Morono Y."/>
            <person name="Uchiyama I."/>
            <person name="Ito T."/>
            <person name="Fujiyama A."/>
            <person name="Inagaki F."/>
            <person name="Takami H."/>
        </authorList>
    </citation>
    <scope>NUCLEOTIDE SEQUENCE</scope>
    <source>
        <strain evidence="10">Expedition CK06-06</strain>
    </source>
</reference>
<dbReference type="InterPro" id="IPR046885">
    <property type="entry name" value="MnmA-like_C"/>
</dbReference>
<keyword evidence="8" id="KW-1015">Disulfide bond</keyword>
<keyword evidence="1" id="KW-0963">Cytoplasm</keyword>
<evidence type="ECO:0000256" key="3">
    <source>
        <dbReference type="ARBA" id="ARBA00022679"/>
    </source>
</evidence>
<evidence type="ECO:0000259" key="9">
    <source>
        <dbReference type="PROSITE" id="PS50206"/>
    </source>
</evidence>
<evidence type="ECO:0000256" key="4">
    <source>
        <dbReference type="ARBA" id="ARBA00022694"/>
    </source>
</evidence>
<keyword evidence="3" id="KW-0808">Transferase</keyword>
<dbReference type="Gene3D" id="2.30.30.280">
    <property type="entry name" value="Adenine nucleotide alpha hydrolases-like domains"/>
    <property type="match status" value="1"/>
</dbReference>
<dbReference type="NCBIfam" id="NF001138">
    <property type="entry name" value="PRK00143.1"/>
    <property type="match status" value="1"/>
</dbReference>
<keyword evidence="5" id="KW-0547">Nucleotide-binding</keyword>
<dbReference type="GO" id="GO:0002143">
    <property type="term" value="P:tRNA wobble position uridine thiolation"/>
    <property type="evidence" value="ECO:0007669"/>
    <property type="project" value="TreeGrafter"/>
</dbReference>
<evidence type="ECO:0000256" key="2">
    <source>
        <dbReference type="ARBA" id="ARBA00022555"/>
    </source>
</evidence>
<keyword evidence="6" id="KW-0067">ATP-binding</keyword>
<dbReference type="AlphaFoldDB" id="X1AA42"/>
<feature type="domain" description="Rhodanese" evidence="9">
    <location>
        <begin position="11"/>
        <end position="47"/>
    </location>
</feature>